<protein>
    <submittedName>
        <fullName evidence="6">Transcriptional regulator (TetR/AcrR family) protein</fullName>
    </submittedName>
</protein>
<dbReference type="InterPro" id="IPR050109">
    <property type="entry name" value="HTH-type_TetR-like_transc_reg"/>
</dbReference>
<accession>Q0G3G6</accession>
<keyword evidence="1" id="KW-0805">Transcription regulation</keyword>
<name>Q0G3G6_9HYPH</name>
<evidence type="ECO:0000256" key="4">
    <source>
        <dbReference type="PROSITE-ProRule" id="PRU00335"/>
    </source>
</evidence>
<dbReference type="RefSeq" id="WP_007068238.1">
    <property type="nucleotide sequence ID" value="NZ_DS022272.1"/>
</dbReference>
<dbReference type="PRINTS" id="PR00455">
    <property type="entry name" value="HTHTETR"/>
</dbReference>
<dbReference type="SUPFAM" id="SSF46689">
    <property type="entry name" value="Homeodomain-like"/>
    <property type="match status" value="1"/>
</dbReference>
<dbReference type="InterPro" id="IPR036271">
    <property type="entry name" value="Tet_transcr_reg_TetR-rel_C_sf"/>
</dbReference>
<gene>
    <name evidence="6" type="ORF">FP2506_15569</name>
</gene>
<feature type="domain" description="HTH tetR-type" evidence="5">
    <location>
        <begin position="3"/>
        <end position="63"/>
    </location>
</feature>
<evidence type="ECO:0000259" key="5">
    <source>
        <dbReference type="PROSITE" id="PS50977"/>
    </source>
</evidence>
<evidence type="ECO:0000313" key="7">
    <source>
        <dbReference type="Proteomes" id="UP000004310"/>
    </source>
</evidence>
<dbReference type="InterPro" id="IPR001647">
    <property type="entry name" value="HTH_TetR"/>
</dbReference>
<dbReference type="HOGENOM" id="CLU_1164535_0_0_5"/>
<dbReference type="STRING" id="217511.GCA_001463845_02780"/>
<dbReference type="SUPFAM" id="SSF48498">
    <property type="entry name" value="Tetracyclin repressor-like, C-terminal domain"/>
    <property type="match status" value="1"/>
</dbReference>
<comment type="caution">
    <text evidence="6">The sequence shown here is derived from an EMBL/GenBank/DDBJ whole genome shotgun (WGS) entry which is preliminary data.</text>
</comment>
<evidence type="ECO:0000313" key="6">
    <source>
        <dbReference type="EMBL" id="EAU41865.1"/>
    </source>
</evidence>
<dbReference type="eggNOG" id="COG1309">
    <property type="taxonomic scope" value="Bacteria"/>
</dbReference>
<keyword evidence="3" id="KW-0804">Transcription</keyword>
<reference evidence="6 7" key="1">
    <citation type="journal article" date="2010" name="J. Bacteriol.">
        <title>Genome sequence of Fulvimarina pelagi HTCC2506T, a Mn(II)-oxidizing alphaproteobacterium possessing an aerobic anoxygenic photosynthetic gene cluster and Xanthorhodopsin.</title>
        <authorList>
            <person name="Kang I."/>
            <person name="Oh H.M."/>
            <person name="Lim S.I."/>
            <person name="Ferriera S."/>
            <person name="Giovannoni S.J."/>
            <person name="Cho J.C."/>
        </authorList>
    </citation>
    <scope>NUCLEOTIDE SEQUENCE [LARGE SCALE GENOMIC DNA]</scope>
    <source>
        <strain evidence="6 7">HTCC2506</strain>
    </source>
</reference>
<dbReference type="GO" id="GO:0003700">
    <property type="term" value="F:DNA-binding transcription factor activity"/>
    <property type="evidence" value="ECO:0007669"/>
    <property type="project" value="TreeGrafter"/>
</dbReference>
<dbReference type="GO" id="GO:0000976">
    <property type="term" value="F:transcription cis-regulatory region binding"/>
    <property type="evidence" value="ECO:0007669"/>
    <property type="project" value="TreeGrafter"/>
</dbReference>
<dbReference type="Gene3D" id="1.10.357.10">
    <property type="entry name" value="Tetracycline Repressor, domain 2"/>
    <property type="match status" value="1"/>
</dbReference>
<dbReference type="EMBL" id="AATP01000002">
    <property type="protein sequence ID" value="EAU41865.1"/>
    <property type="molecule type" value="Genomic_DNA"/>
</dbReference>
<organism evidence="6 7">
    <name type="scientific">Fulvimarina pelagi HTCC2506</name>
    <dbReference type="NCBI Taxonomy" id="314231"/>
    <lineage>
        <taxon>Bacteria</taxon>
        <taxon>Pseudomonadati</taxon>
        <taxon>Pseudomonadota</taxon>
        <taxon>Alphaproteobacteria</taxon>
        <taxon>Hyphomicrobiales</taxon>
        <taxon>Aurantimonadaceae</taxon>
        <taxon>Fulvimarina</taxon>
    </lineage>
</organism>
<evidence type="ECO:0000256" key="1">
    <source>
        <dbReference type="ARBA" id="ARBA00023015"/>
    </source>
</evidence>
<keyword evidence="2 4" id="KW-0238">DNA-binding</keyword>
<evidence type="ECO:0000256" key="3">
    <source>
        <dbReference type="ARBA" id="ARBA00023163"/>
    </source>
</evidence>
<dbReference type="PANTHER" id="PTHR30055:SF234">
    <property type="entry name" value="HTH-TYPE TRANSCRIPTIONAL REGULATOR BETI"/>
    <property type="match status" value="1"/>
</dbReference>
<dbReference type="Pfam" id="PF00440">
    <property type="entry name" value="TetR_N"/>
    <property type="match status" value="1"/>
</dbReference>
<sequence length="238" mass="26652">MVKSSREQIIIASRDLIREKGYAGTSMQDVAERVGLLKGSLYTHVKNKGELVSEVLALTYAEIFTDVENTGDWRYDFERALGGLVETLTEGRRCIGFQLAYSYSGMPYELRSAVKAFFDDIHAFFIHCLRQGLDDDIAERFARECIIAVEGATLYLVLERGDAAVQAVKVSLLERADGLAMDFPDPEARRLLDATMGDWRWASVAEKTLALRAVKAERNHFTAQCAQTDRVAAENCVR</sequence>
<dbReference type="Proteomes" id="UP000004310">
    <property type="component" value="Unassembled WGS sequence"/>
</dbReference>
<dbReference type="AlphaFoldDB" id="Q0G3G6"/>
<feature type="DNA-binding region" description="H-T-H motif" evidence="4">
    <location>
        <begin position="26"/>
        <end position="45"/>
    </location>
</feature>
<dbReference type="PANTHER" id="PTHR30055">
    <property type="entry name" value="HTH-TYPE TRANSCRIPTIONAL REGULATOR RUTR"/>
    <property type="match status" value="1"/>
</dbReference>
<evidence type="ECO:0000256" key="2">
    <source>
        <dbReference type="ARBA" id="ARBA00023125"/>
    </source>
</evidence>
<dbReference type="PROSITE" id="PS50977">
    <property type="entry name" value="HTH_TETR_2"/>
    <property type="match status" value="1"/>
</dbReference>
<proteinExistence type="predicted"/>
<dbReference type="InterPro" id="IPR009057">
    <property type="entry name" value="Homeodomain-like_sf"/>
</dbReference>
<keyword evidence="7" id="KW-1185">Reference proteome</keyword>